<evidence type="ECO:0000259" key="7">
    <source>
        <dbReference type="Pfam" id="PF00248"/>
    </source>
</evidence>
<dbReference type="CDD" id="cd19157">
    <property type="entry name" value="AKR_AKR5G1-3"/>
    <property type="match status" value="1"/>
</dbReference>
<evidence type="ECO:0000256" key="5">
    <source>
        <dbReference type="PIRSR" id="PIRSR000097-2"/>
    </source>
</evidence>
<dbReference type="AlphaFoldDB" id="A0A1V0UT19"/>
<gene>
    <name evidence="8" type="ORF">B7C51_11155</name>
</gene>
<evidence type="ECO:0000256" key="1">
    <source>
        <dbReference type="ARBA" id="ARBA00007905"/>
    </source>
</evidence>
<dbReference type="SUPFAM" id="SSF51430">
    <property type="entry name" value="NAD(P)-linked oxidoreductase"/>
    <property type="match status" value="1"/>
</dbReference>
<protein>
    <submittedName>
        <fullName evidence="8">Aldo/keto reductase</fullName>
    </submittedName>
</protein>
<evidence type="ECO:0000256" key="3">
    <source>
        <dbReference type="ARBA" id="ARBA00023002"/>
    </source>
</evidence>
<evidence type="ECO:0000256" key="2">
    <source>
        <dbReference type="ARBA" id="ARBA00022857"/>
    </source>
</evidence>
<feature type="binding site" evidence="5">
    <location>
        <position position="111"/>
    </location>
    <ligand>
        <name>substrate</name>
    </ligand>
</feature>
<feature type="domain" description="NADP-dependent oxidoreductase" evidence="7">
    <location>
        <begin position="20"/>
        <end position="262"/>
    </location>
</feature>
<dbReference type="PANTHER" id="PTHR43827">
    <property type="entry name" value="2,5-DIKETO-D-GLUCONIC ACID REDUCTASE"/>
    <property type="match status" value="1"/>
</dbReference>
<dbReference type="Pfam" id="PF00248">
    <property type="entry name" value="Aldo_ket_red"/>
    <property type="match status" value="1"/>
</dbReference>
<dbReference type="PROSITE" id="PS00062">
    <property type="entry name" value="ALDOKETO_REDUCTASE_2"/>
    <property type="match status" value="1"/>
</dbReference>
<dbReference type="InterPro" id="IPR018170">
    <property type="entry name" value="Aldo/ket_reductase_CS"/>
</dbReference>
<proteinExistence type="inferred from homology"/>
<dbReference type="FunFam" id="3.20.20.100:FF:000015">
    <property type="entry name" value="Oxidoreductase, aldo/keto reductase family"/>
    <property type="match status" value="1"/>
</dbReference>
<reference evidence="8 9" key="1">
    <citation type="submission" date="2017-03" db="EMBL/GenBank/DDBJ databases">
        <title>Paenibacillus larvae genome sequencing.</title>
        <authorList>
            <person name="Dingman D.W."/>
        </authorList>
    </citation>
    <scope>NUCLEOTIDE SEQUENCE [LARGE SCALE GENOMIC DNA]</scope>
    <source>
        <strain evidence="8 9">SAG 10367</strain>
    </source>
</reference>
<dbReference type="PANTHER" id="PTHR43827:SF3">
    <property type="entry name" value="NADP-DEPENDENT OXIDOREDUCTASE DOMAIN-CONTAINING PROTEIN"/>
    <property type="match status" value="1"/>
</dbReference>
<accession>A0A1V0UT19</accession>
<feature type="active site" description="Proton donor" evidence="4">
    <location>
        <position position="53"/>
    </location>
</feature>
<evidence type="ECO:0000313" key="8">
    <source>
        <dbReference type="EMBL" id="ARF68246.1"/>
    </source>
</evidence>
<feature type="site" description="Lowers pKa of active site Tyr" evidence="6">
    <location>
        <position position="78"/>
    </location>
</feature>
<dbReference type="RefSeq" id="WP_083039950.1">
    <property type="nucleotide sequence ID" value="NZ_CP020557.1"/>
</dbReference>
<dbReference type="InterPro" id="IPR036812">
    <property type="entry name" value="NAD(P)_OxRdtase_dom_sf"/>
</dbReference>
<name>A0A1V0UT19_9BACL</name>
<dbReference type="GO" id="GO:0016616">
    <property type="term" value="F:oxidoreductase activity, acting on the CH-OH group of donors, NAD or NADP as acceptor"/>
    <property type="evidence" value="ECO:0007669"/>
    <property type="project" value="UniProtKB-ARBA"/>
</dbReference>
<evidence type="ECO:0000256" key="4">
    <source>
        <dbReference type="PIRSR" id="PIRSR000097-1"/>
    </source>
</evidence>
<keyword evidence="3" id="KW-0560">Oxidoreductase</keyword>
<dbReference type="PIRSF" id="PIRSF000097">
    <property type="entry name" value="AKR"/>
    <property type="match status" value="1"/>
</dbReference>
<dbReference type="InterPro" id="IPR023210">
    <property type="entry name" value="NADP_OxRdtase_dom"/>
</dbReference>
<evidence type="ECO:0000256" key="6">
    <source>
        <dbReference type="PIRSR" id="PIRSR000097-3"/>
    </source>
</evidence>
<keyword evidence="2" id="KW-0521">NADP</keyword>
<evidence type="ECO:0000313" key="9">
    <source>
        <dbReference type="Proteomes" id="UP000192727"/>
    </source>
</evidence>
<dbReference type="PROSITE" id="PS00798">
    <property type="entry name" value="ALDOKETO_REDUCTASE_1"/>
    <property type="match status" value="1"/>
</dbReference>
<dbReference type="Gene3D" id="3.20.20.100">
    <property type="entry name" value="NADP-dependent oxidoreductase domain"/>
    <property type="match status" value="1"/>
</dbReference>
<dbReference type="InterPro" id="IPR044500">
    <property type="entry name" value="AKR5G"/>
</dbReference>
<sequence>MSKHLSDAATLNNGVAMPWLGLGVWNVKEGEVYHSVKAAIEVGYRSIDTAAIYENEEGVGKAIKDSGVQRDHLFITTKLWNTEQGYESTLKAFDVSMKKLGLDYLDLYLIHWPGKGEKFVDTWKAFEKLYKEGYIRAIGVSNFHVHHLNQLMEAADVVPAVNQVEFHPRFSQVELRNYCKQKGIQLEAWSPLMQGKLLDNPTLKEIGDKYGKSTSQVILRWDLQNEVVTIPKSVNPERIRQNADLFDFELSEEDMERINGLNKDERNGPNPDEFLF</sequence>
<dbReference type="Proteomes" id="UP000192727">
    <property type="component" value="Chromosome"/>
</dbReference>
<comment type="similarity">
    <text evidence="1">Belongs to the aldo/keto reductase family.</text>
</comment>
<dbReference type="PROSITE" id="PS00063">
    <property type="entry name" value="ALDOKETO_REDUCTASE_3"/>
    <property type="match status" value="1"/>
</dbReference>
<organism evidence="8 9">
    <name type="scientific">Paenibacillus larvae subsp. pulvifaciens</name>
    <dbReference type="NCBI Taxonomy" id="1477"/>
    <lineage>
        <taxon>Bacteria</taxon>
        <taxon>Bacillati</taxon>
        <taxon>Bacillota</taxon>
        <taxon>Bacilli</taxon>
        <taxon>Bacillales</taxon>
        <taxon>Paenibacillaceae</taxon>
        <taxon>Paenibacillus</taxon>
    </lineage>
</organism>
<dbReference type="EMBL" id="CP020557">
    <property type="protein sequence ID" value="ARF68246.1"/>
    <property type="molecule type" value="Genomic_DNA"/>
</dbReference>
<dbReference type="InterPro" id="IPR020471">
    <property type="entry name" value="AKR"/>
</dbReference>
<dbReference type="PRINTS" id="PR00069">
    <property type="entry name" value="ALDKETRDTASE"/>
</dbReference>